<dbReference type="InterPro" id="IPR023393">
    <property type="entry name" value="START-like_dom_sf"/>
</dbReference>
<reference evidence="3 4" key="1">
    <citation type="submission" date="2018-03" db="EMBL/GenBank/DDBJ databases">
        <title>Genomic Encyclopedia of Archaeal and Bacterial Type Strains, Phase II (KMG-II): from individual species to whole genera.</title>
        <authorList>
            <person name="Goeker M."/>
        </authorList>
    </citation>
    <scope>NUCLEOTIDE SEQUENCE [LARGE SCALE GENOMIC DNA]</scope>
    <source>
        <strain evidence="3 4">ATCC BAA-1496</strain>
    </source>
</reference>
<comment type="caution">
    <text evidence="3">The sequence shown here is derived from an EMBL/GenBank/DDBJ whole genome shotgun (WGS) entry which is preliminary data.</text>
</comment>
<dbReference type="EMBL" id="PVTI01000002">
    <property type="protein sequence ID" value="PRY63395.1"/>
    <property type="molecule type" value="Genomic_DNA"/>
</dbReference>
<comment type="similarity">
    <text evidence="1">Belongs to the AHA1 family.</text>
</comment>
<dbReference type="RefSeq" id="WP_106296351.1">
    <property type="nucleotide sequence ID" value="NZ_PVTI01000002.1"/>
</dbReference>
<gene>
    <name evidence="3" type="ORF">BCF74_102229</name>
</gene>
<dbReference type="Gene3D" id="3.30.530.20">
    <property type="match status" value="1"/>
</dbReference>
<feature type="domain" description="Activator of Hsp90 ATPase homologue 1/2-like C-terminal" evidence="2">
    <location>
        <begin position="17"/>
        <end position="146"/>
    </location>
</feature>
<dbReference type="Proteomes" id="UP000237822">
    <property type="component" value="Unassembled WGS sequence"/>
</dbReference>
<name>A0A2T0UZN6_9MICO</name>
<protein>
    <submittedName>
        <fullName evidence="3">Uncharacterized protein YndB with AHSA1/START domain</fullName>
    </submittedName>
</protein>
<dbReference type="SUPFAM" id="SSF55961">
    <property type="entry name" value="Bet v1-like"/>
    <property type="match status" value="1"/>
</dbReference>
<dbReference type="InterPro" id="IPR013538">
    <property type="entry name" value="ASHA1/2-like_C"/>
</dbReference>
<evidence type="ECO:0000313" key="3">
    <source>
        <dbReference type="EMBL" id="PRY63395.1"/>
    </source>
</evidence>
<dbReference type="AlphaFoldDB" id="A0A2T0UZN6"/>
<evidence type="ECO:0000256" key="1">
    <source>
        <dbReference type="ARBA" id="ARBA00006817"/>
    </source>
</evidence>
<proteinExistence type="inferred from homology"/>
<dbReference type="OrthoDB" id="8117292at2"/>
<evidence type="ECO:0000259" key="2">
    <source>
        <dbReference type="Pfam" id="PF08327"/>
    </source>
</evidence>
<organism evidence="3 4">
    <name type="scientific">Knoellia remsis</name>
    <dbReference type="NCBI Taxonomy" id="407159"/>
    <lineage>
        <taxon>Bacteria</taxon>
        <taxon>Bacillati</taxon>
        <taxon>Actinomycetota</taxon>
        <taxon>Actinomycetes</taxon>
        <taxon>Micrococcales</taxon>
        <taxon>Intrasporangiaceae</taxon>
        <taxon>Knoellia</taxon>
    </lineage>
</organism>
<keyword evidence="4" id="KW-1185">Reference proteome</keyword>
<accession>A0A2T0UZN6</accession>
<evidence type="ECO:0000313" key="4">
    <source>
        <dbReference type="Proteomes" id="UP000237822"/>
    </source>
</evidence>
<sequence length="148" mass="16388">MSTTPIEDSITRDVVIDAPLAVVWQLVSQPGWWINDGTITDNTREEKDGAVQVTNATHGTFPVSVEQSTEPTHIAYRWAPWGERSLEDATLVEFFLSGEADGPVTVRVVESGFSELAMAPEKVAENHRENASGWTDELRALRTHLEGR</sequence>
<dbReference type="Pfam" id="PF08327">
    <property type="entry name" value="AHSA1"/>
    <property type="match status" value="1"/>
</dbReference>